<feature type="domain" description="Malonyl-CoA decarboxylase C-terminal" evidence="1">
    <location>
        <begin position="164"/>
        <end position="414"/>
    </location>
</feature>
<dbReference type="Pfam" id="PF17408">
    <property type="entry name" value="MCD_N"/>
    <property type="match status" value="1"/>
</dbReference>
<gene>
    <name evidence="3" type="ORF">NDN08_006692</name>
</gene>
<dbReference type="InterPro" id="IPR007956">
    <property type="entry name" value="Malonyl_CoA_deC_C"/>
</dbReference>
<dbReference type="GO" id="GO:0050080">
    <property type="term" value="F:malonyl-CoA decarboxylase activity"/>
    <property type="evidence" value="ECO:0007669"/>
    <property type="project" value="InterPro"/>
</dbReference>
<evidence type="ECO:0000259" key="1">
    <source>
        <dbReference type="Pfam" id="PF05292"/>
    </source>
</evidence>
<evidence type="ECO:0000259" key="2">
    <source>
        <dbReference type="Pfam" id="PF17408"/>
    </source>
</evidence>
<dbReference type="Gene3D" id="1.20.140.90">
    <property type="entry name" value="Malonyl-CoA decarboxylase, oligemerization domain"/>
    <property type="match status" value="1"/>
</dbReference>
<dbReference type="GO" id="GO:2001294">
    <property type="term" value="P:malonyl-CoA catabolic process"/>
    <property type="evidence" value="ECO:0007669"/>
    <property type="project" value="TreeGrafter"/>
</dbReference>
<proteinExistence type="predicted"/>
<dbReference type="InterPro" id="IPR035372">
    <property type="entry name" value="MCD_N"/>
</dbReference>
<accession>A0AAV8UIB7</accession>
<reference evidence="3 4" key="1">
    <citation type="journal article" date="2023" name="Nat. Commun.">
        <title>Origin of minicircular mitochondrial genomes in red algae.</title>
        <authorList>
            <person name="Lee Y."/>
            <person name="Cho C.H."/>
            <person name="Lee Y.M."/>
            <person name="Park S.I."/>
            <person name="Yang J.H."/>
            <person name="West J.A."/>
            <person name="Bhattacharya D."/>
            <person name="Yoon H.S."/>
        </authorList>
    </citation>
    <scope>NUCLEOTIDE SEQUENCE [LARGE SCALE GENOMIC DNA]</scope>
    <source>
        <strain evidence="3 4">CCMP1338</strain>
        <tissue evidence="3">Whole cell</tissue>
    </source>
</reference>
<evidence type="ECO:0000313" key="4">
    <source>
        <dbReference type="Proteomes" id="UP001157974"/>
    </source>
</evidence>
<name>A0AAV8UIB7_9RHOD</name>
<dbReference type="PANTHER" id="PTHR28641">
    <property type="match status" value="1"/>
</dbReference>
<organism evidence="3 4">
    <name type="scientific">Rhodosorus marinus</name>
    <dbReference type="NCBI Taxonomy" id="101924"/>
    <lineage>
        <taxon>Eukaryota</taxon>
        <taxon>Rhodophyta</taxon>
        <taxon>Stylonematophyceae</taxon>
        <taxon>Stylonematales</taxon>
        <taxon>Stylonemataceae</taxon>
        <taxon>Rhodosorus</taxon>
    </lineage>
</organism>
<dbReference type="EMBL" id="JAMWBK010000009">
    <property type="protein sequence ID" value="KAJ8902285.1"/>
    <property type="molecule type" value="Genomic_DNA"/>
</dbReference>
<dbReference type="InterPro" id="IPR038917">
    <property type="entry name" value="Malonyl_CoA_deC"/>
</dbReference>
<dbReference type="GO" id="GO:0006085">
    <property type="term" value="P:acetyl-CoA biosynthetic process"/>
    <property type="evidence" value="ECO:0007669"/>
    <property type="project" value="TreeGrafter"/>
</dbReference>
<feature type="domain" description="Malonyl-CoA decarboxylase N-terminal" evidence="2">
    <location>
        <begin position="82"/>
        <end position="161"/>
    </location>
</feature>
<dbReference type="AlphaFoldDB" id="A0AAV8UIB7"/>
<dbReference type="Gene3D" id="3.40.630.150">
    <property type="entry name" value="Malonyl-CoA decarboxylase, catalytic domain"/>
    <property type="match status" value="1"/>
</dbReference>
<dbReference type="InterPro" id="IPR038351">
    <property type="entry name" value="MCD_N_sf"/>
</dbReference>
<dbReference type="GO" id="GO:0005782">
    <property type="term" value="C:peroxisomal matrix"/>
    <property type="evidence" value="ECO:0007669"/>
    <property type="project" value="TreeGrafter"/>
</dbReference>
<dbReference type="PANTHER" id="PTHR28641:SF1">
    <property type="entry name" value="MALONYL-COA DECARBOXYLASE, MITOCHONDRIAL"/>
    <property type="match status" value="1"/>
</dbReference>
<dbReference type="Pfam" id="PF05292">
    <property type="entry name" value="MCD"/>
    <property type="match status" value="1"/>
</dbReference>
<evidence type="ECO:0008006" key="5">
    <source>
        <dbReference type="Google" id="ProtNLM"/>
    </source>
</evidence>
<dbReference type="GO" id="GO:0006633">
    <property type="term" value="P:fatty acid biosynthetic process"/>
    <property type="evidence" value="ECO:0007669"/>
    <property type="project" value="InterPro"/>
</dbReference>
<evidence type="ECO:0000313" key="3">
    <source>
        <dbReference type="EMBL" id="KAJ8902285.1"/>
    </source>
</evidence>
<comment type="caution">
    <text evidence="3">The sequence shown here is derived from an EMBL/GenBank/DDBJ whole genome shotgun (WGS) entry which is preliminary data.</text>
</comment>
<protein>
    <recommendedName>
        <fullName evidence="5">Malonyl-CoA decarboxylase</fullName>
    </recommendedName>
</protein>
<dbReference type="InterPro" id="IPR042303">
    <property type="entry name" value="Malonyl_CoA_deC_C_sf"/>
</dbReference>
<dbReference type="Proteomes" id="UP001157974">
    <property type="component" value="Unassembled WGS sequence"/>
</dbReference>
<sequence length="445" mass="50898">MASNWRARVMNLYWERLLRSRRVDPRFEKRLVGQVRMMVRDPRRMAGVTEAGLNEFCHRFIGQTPGSRIQTLAILGADLGSSTQEVALAVDRWNPRDRSSLDNLRGSITPAYNGLLQLLIHSKRGMEVVVQMRADLLQHEKKDESLNEILVVLSRLLRDWFSIGMMHLRRISMSSPADLLLRLMKYSRMYSPKPILSWEDMKKRLEKRRRIYVYFHPLLENEPLVYVEVALVGGGSVPASFPEMEQVQETTSPPVTAVFCAIASTQAGLRGLTLGEFLIRRVLEELSNDGSIGNLSRFVTLSPLPEFVVYLQQIVRSNTPTSLSREMIAAITRIGVQEDFAPRKALIELNRAELERLCSDYLLKAKRQRIRALDPVANFHLRNGASVLRLNWMADTEKQRLRESLGMCVNYEYDKDSIEENHRLYTLHGCIVQSGGEKADSSKRG</sequence>
<keyword evidence="4" id="KW-1185">Reference proteome</keyword>
<dbReference type="GO" id="GO:0005759">
    <property type="term" value="C:mitochondrial matrix"/>
    <property type="evidence" value="ECO:0007669"/>
    <property type="project" value="TreeGrafter"/>
</dbReference>